<keyword evidence="6" id="KW-1185">Reference proteome</keyword>
<dbReference type="Proteomes" id="UP001165460">
    <property type="component" value="Unassembled WGS sequence"/>
</dbReference>
<dbReference type="RefSeq" id="WP_243360072.1">
    <property type="nucleotide sequence ID" value="NZ_JALGBH010000001.1"/>
</dbReference>
<accession>A0ABS9ZTT7</accession>
<dbReference type="SMART" id="SM00421">
    <property type="entry name" value="HTH_LUXR"/>
    <property type="match status" value="1"/>
</dbReference>
<dbReference type="EMBL" id="JALGBH010000001">
    <property type="protein sequence ID" value="MCJ0742026.1"/>
    <property type="molecule type" value="Genomic_DNA"/>
</dbReference>
<evidence type="ECO:0000313" key="6">
    <source>
        <dbReference type="Proteomes" id="UP001165460"/>
    </source>
</evidence>
<comment type="caution">
    <text evidence="5">The sequence shown here is derived from an EMBL/GenBank/DDBJ whole genome shotgun (WGS) entry which is preliminary data.</text>
</comment>
<dbReference type="InterPro" id="IPR036388">
    <property type="entry name" value="WH-like_DNA-bd_sf"/>
</dbReference>
<dbReference type="Pfam" id="PF00196">
    <property type="entry name" value="GerE"/>
    <property type="match status" value="1"/>
</dbReference>
<keyword evidence="2" id="KW-0238">DNA-binding</keyword>
<dbReference type="SUPFAM" id="SSF46894">
    <property type="entry name" value="C-terminal effector domain of the bipartite response regulators"/>
    <property type="match status" value="1"/>
</dbReference>
<dbReference type="InterPro" id="IPR016032">
    <property type="entry name" value="Sig_transdc_resp-reg_C-effctor"/>
</dbReference>
<keyword evidence="3" id="KW-0804">Transcription</keyword>
<dbReference type="Gene3D" id="1.10.10.10">
    <property type="entry name" value="Winged helix-like DNA-binding domain superfamily/Winged helix DNA-binding domain"/>
    <property type="match status" value="1"/>
</dbReference>
<organism evidence="5 6">
    <name type="scientific">Pedobacter montanisoli</name>
    <dbReference type="NCBI Taxonomy" id="2923277"/>
    <lineage>
        <taxon>Bacteria</taxon>
        <taxon>Pseudomonadati</taxon>
        <taxon>Bacteroidota</taxon>
        <taxon>Sphingobacteriia</taxon>
        <taxon>Sphingobacteriales</taxon>
        <taxon>Sphingobacteriaceae</taxon>
        <taxon>Pedobacter</taxon>
    </lineage>
</organism>
<gene>
    <name evidence="5" type="ORF">MMF97_04815</name>
</gene>
<reference evidence="5" key="1">
    <citation type="submission" date="2022-03" db="EMBL/GenBank/DDBJ databases">
        <authorList>
            <person name="Woo C.Y."/>
        </authorList>
    </citation>
    <scope>NUCLEOTIDE SEQUENCE</scope>
    <source>
        <strain evidence="5">CYS-01</strain>
    </source>
</reference>
<dbReference type="PANTHER" id="PTHR44688">
    <property type="entry name" value="DNA-BINDING TRANSCRIPTIONAL ACTIVATOR DEVR_DOSR"/>
    <property type="match status" value="1"/>
</dbReference>
<dbReference type="PROSITE" id="PS00622">
    <property type="entry name" value="HTH_LUXR_1"/>
    <property type="match status" value="1"/>
</dbReference>
<feature type="domain" description="HTH luxR-type" evidence="4">
    <location>
        <begin position="80"/>
        <end position="145"/>
    </location>
</feature>
<name>A0ABS9ZTT7_9SPHI</name>
<sequence length="145" mass="17193">MYKNILQSLEESTKVLKSSLLNVSWLAHKQETGCNEPELNIYIADQQKATISLEVEIEELTFYIKRFKDIVNENIELKKCTSKFNTLTKMEKLVLSYLLQGYSSRKIADRLFLSYHTIFTHRKNLRQKLKYNSLAEIMHYKIFFS</sequence>
<proteinExistence type="predicted"/>
<dbReference type="CDD" id="cd06170">
    <property type="entry name" value="LuxR_C_like"/>
    <property type="match status" value="1"/>
</dbReference>
<evidence type="ECO:0000259" key="4">
    <source>
        <dbReference type="PROSITE" id="PS50043"/>
    </source>
</evidence>
<dbReference type="PRINTS" id="PR00038">
    <property type="entry name" value="HTHLUXR"/>
</dbReference>
<dbReference type="PANTHER" id="PTHR44688:SF16">
    <property type="entry name" value="DNA-BINDING TRANSCRIPTIONAL ACTIVATOR DEVR_DOSR"/>
    <property type="match status" value="1"/>
</dbReference>
<evidence type="ECO:0000256" key="3">
    <source>
        <dbReference type="ARBA" id="ARBA00023163"/>
    </source>
</evidence>
<evidence type="ECO:0000256" key="1">
    <source>
        <dbReference type="ARBA" id="ARBA00023015"/>
    </source>
</evidence>
<keyword evidence="1" id="KW-0805">Transcription regulation</keyword>
<dbReference type="PROSITE" id="PS50043">
    <property type="entry name" value="HTH_LUXR_2"/>
    <property type="match status" value="1"/>
</dbReference>
<protein>
    <submittedName>
        <fullName evidence="5">Helix-turn-helix transcriptional regulator</fullName>
    </submittedName>
</protein>
<dbReference type="InterPro" id="IPR000792">
    <property type="entry name" value="Tscrpt_reg_LuxR_C"/>
</dbReference>
<evidence type="ECO:0000313" key="5">
    <source>
        <dbReference type="EMBL" id="MCJ0742026.1"/>
    </source>
</evidence>
<evidence type="ECO:0000256" key="2">
    <source>
        <dbReference type="ARBA" id="ARBA00023125"/>
    </source>
</evidence>